<evidence type="ECO:0000256" key="1">
    <source>
        <dbReference type="ARBA" id="ARBA00005457"/>
    </source>
</evidence>
<dbReference type="InterPro" id="IPR003428">
    <property type="entry name" value="MAM33"/>
</dbReference>
<accession>A0A818KM40</accession>
<dbReference type="Proteomes" id="UP000663836">
    <property type="component" value="Unassembled WGS sequence"/>
</dbReference>
<dbReference type="GO" id="GO:0005759">
    <property type="term" value="C:mitochondrial matrix"/>
    <property type="evidence" value="ECO:0007669"/>
    <property type="project" value="InterPro"/>
</dbReference>
<reference evidence="4" key="1">
    <citation type="submission" date="2021-02" db="EMBL/GenBank/DDBJ databases">
        <authorList>
            <person name="Nowell W R."/>
        </authorList>
    </citation>
    <scope>NUCLEOTIDE SEQUENCE</scope>
</reference>
<evidence type="ECO:0000256" key="2">
    <source>
        <dbReference type="SAM" id="MobiDB-lite"/>
    </source>
</evidence>
<protein>
    <recommendedName>
        <fullName evidence="6">Complement component 1 Q subcomponent-binding protein, mitochondrial</fullName>
    </recommendedName>
</protein>
<proteinExistence type="inferred from homology"/>
<dbReference type="EMBL" id="CAJNOT010000204">
    <property type="protein sequence ID" value="CAF0892369.1"/>
    <property type="molecule type" value="Genomic_DNA"/>
</dbReference>
<dbReference type="Proteomes" id="UP000663864">
    <property type="component" value="Unassembled WGS sequence"/>
</dbReference>
<feature type="compositionally biased region" description="Low complexity" evidence="2">
    <location>
        <begin position="128"/>
        <end position="148"/>
    </location>
</feature>
<organism evidence="4 5">
    <name type="scientific">Rotaria sordida</name>
    <dbReference type="NCBI Taxonomy" id="392033"/>
    <lineage>
        <taxon>Eukaryota</taxon>
        <taxon>Metazoa</taxon>
        <taxon>Spiralia</taxon>
        <taxon>Gnathifera</taxon>
        <taxon>Rotifera</taxon>
        <taxon>Eurotatoria</taxon>
        <taxon>Bdelloidea</taxon>
        <taxon>Philodinida</taxon>
        <taxon>Philodinidae</taxon>
        <taxon>Rotaria</taxon>
    </lineage>
</organism>
<comment type="caution">
    <text evidence="4">The sequence shown here is derived from an EMBL/GenBank/DDBJ whole genome shotgun (WGS) entry which is preliminary data.</text>
</comment>
<dbReference type="Pfam" id="PF02330">
    <property type="entry name" value="MAM33"/>
    <property type="match status" value="1"/>
</dbReference>
<evidence type="ECO:0008006" key="6">
    <source>
        <dbReference type="Google" id="ProtNLM"/>
    </source>
</evidence>
<dbReference type="EMBL" id="CAJOBD010000063">
    <property type="protein sequence ID" value="CAF3559785.1"/>
    <property type="molecule type" value="Genomic_DNA"/>
</dbReference>
<dbReference type="SUPFAM" id="SSF54529">
    <property type="entry name" value="Mitochondrial glycoprotein MAM33-like"/>
    <property type="match status" value="1"/>
</dbReference>
<feature type="region of interest" description="Disordered" evidence="2">
    <location>
        <begin position="119"/>
        <end position="154"/>
    </location>
</feature>
<evidence type="ECO:0000313" key="5">
    <source>
        <dbReference type="Proteomes" id="UP000663836"/>
    </source>
</evidence>
<dbReference type="AlphaFoldDB" id="A0A818KM40"/>
<comment type="similarity">
    <text evidence="1">Belongs to the MAM33 family.</text>
</comment>
<feature type="region of interest" description="Disordered" evidence="2">
    <location>
        <begin position="176"/>
        <end position="195"/>
    </location>
</feature>
<gene>
    <name evidence="4" type="ORF">JBS370_LOCUS1778</name>
    <name evidence="3" type="ORF">ZHD862_LOCUS6947</name>
</gene>
<dbReference type="Gene3D" id="3.10.280.10">
    <property type="entry name" value="Mitochondrial glycoprotein"/>
    <property type="match status" value="1"/>
</dbReference>
<sequence length="275" mass="31813">MAFRNFTRSLFQFTKLTNNTNQRLYSSIQRKSYQTFKITQRYMPIRTFSSIQTNDNAYRDLDTFLQKEIQLEKSAQKHPSKLPTIPNFQVQANGPEATLTRDIGNGKVVVKFNVTNTVNASDSEQESDLQSTGQEQQQTNNSSSQLKSRPTFTVDINRGGPTLSFLCSYLPNDYPDTREHQHSTENEQKHNHNEENINEDFQIDEFTIHDGEWNETVYSSDCSVIDGELYDKLLNLLEEHGIGEEFANQLADFSTAYEHRQYIGLLEKLQQFVKK</sequence>
<dbReference type="GO" id="GO:0042256">
    <property type="term" value="P:cytosolic ribosome assembly"/>
    <property type="evidence" value="ECO:0007669"/>
    <property type="project" value="TreeGrafter"/>
</dbReference>
<name>A0A818KM40_9BILA</name>
<dbReference type="PANTHER" id="PTHR10826">
    <property type="entry name" value="COMPLEMENT COMPONENT 1"/>
    <property type="match status" value="1"/>
</dbReference>
<evidence type="ECO:0000313" key="3">
    <source>
        <dbReference type="EMBL" id="CAF0892369.1"/>
    </source>
</evidence>
<dbReference type="InterPro" id="IPR036561">
    <property type="entry name" value="MAM33_sf"/>
</dbReference>
<dbReference type="PANTHER" id="PTHR10826:SF1">
    <property type="entry name" value="COMPLEMENT COMPONENT 1 Q SUBCOMPONENT-BINDING PROTEIN, MITOCHONDRIAL"/>
    <property type="match status" value="1"/>
</dbReference>
<evidence type="ECO:0000313" key="4">
    <source>
        <dbReference type="EMBL" id="CAF3559785.1"/>
    </source>
</evidence>